<comment type="caution">
    <text evidence="13">The sequence shown here is derived from an EMBL/GenBank/DDBJ whole genome shotgun (WGS) entry which is preliminary data.</text>
</comment>
<dbReference type="InterPro" id="IPR036914">
    <property type="entry name" value="MGS-like_dom_sf"/>
</dbReference>
<comment type="similarity">
    <text evidence="3 10">Belongs to the PurH family.</text>
</comment>
<dbReference type="InterPro" id="IPR016193">
    <property type="entry name" value="Cytidine_deaminase-like"/>
</dbReference>
<evidence type="ECO:0000259" key="12">
    <source>
        <dbReference type="PROSITE" id="PS51855"/>
    </source>
</evidence>
<evidence type="ECO:0000256" key="10">
    <source>
        <dbReference type="HAMAP-Rule" id="MF_00139"/>
    </source>
</evidence>
<dbReference type="HAMAP" id="MF_00139">
    <property type="entry name" value="PurH"/>
    <property type="match status" value="1"/>
</dbReference>
<dbReference type="SMART" id="SM00798">
    <property type="entry name" value="AICARFT_IMPCHas"/>
    <property type="match status" value="1"/>
</dbReference>
<dbReference type="RefSeq" id="WP_144856288.1">
    <property type="nucleotide sequence ID" value="NZ_BAAAYT010000007.1"/>
</dbReference>
<dbReference type="GO" id="GO:0004643">
    <property type="term" value="F:phosphoribosylaminoimidazolecarboxamide formyltransferase activity"/>
    <property type="evidence" value="ECO:0007669"/>
    <property type="project" value="UniProtKB-UniRule"/>
</dbReference>
<dbReference type="InterPro" id="IPR002695">
    <property type="entry name" value="PurH-like"/>
</dbReference>
<dbReference type="NCBIfam" id="NF002049">
    <property type="entry name" value="PRK00881.1"/>
    <property type="match status" value="1"/>
</dbReference>
<dbReference type="AlphaFoldDB" id="A0A560WCW0"/>
<dbReference type="SMART" id="SM00851">
    <property type="entry name" value="MGS"/>
    <property type="match status" value="1"/>
</dbReference>
<feature type="domain" description="MGS-like" evidence="12">
    <location>
        <begin position="21"/>
        <end position="170"/>
    </location>
</feature>
<evidence type="ECO:0000256" key="7">
    <source>
        <dbReference type="ARBA" id="ARBA00023268"/>
    </source>
</evidence>
<evidence type="ECO:0000256" key="11">
    <source>
        <dbReference type="SAM" id="MobiDB-lite"/>
    </source>
</evidence>
<dbReference type="GO" id="GO:0006189">
    <property type="term" value="P:'de novo' IMP biosynthetic process"/>
    <property type="evidence" value="ECO:0007669"/>
    <property type="project" value="UniProtKB-UniRule"/>
</dbReference>
<dbReference type="PROSITE" id="PS51855">
    <property type="entry name" value="MGS"/>
    <property type="match status" value="1"/>
</dbReference>
<dbReference type="EMBL" id="VIUW01000002">
    <property type="protein sequence ID" value="TWD15519.1"/>
    <property type="molecule type" value="Genomic_DNA"/>
</dbReference>
<evidence type="ECO:0000256" key="8">
    <source>
        <dbReference type="ARBA" id="ARBA00050488"/>
    </source>
</evidence>
<dbReference type="PANTHER" id="PTHR11692:SF0">
    <property type="entry name" value="BIFUNCTIONAL PURINE BIOSYNTHESIS PROTEIN ATIC"/>
    <property type="match status" value="1"/>
</dbReference>
<protein>
    <recommendedName>
        <fullName evidence="10">Bifunctional purine biosynthesis protein PurH</fullName>
    </recommendedName>
    <domain>
        <recommendedName>
            <fullName evidence="10">Phosphoribosylaminoimidazolecarboxamide formyltransferase</fullName>
            <ecNumber evidence="10">2.1.2.3</ecNumber>
        </recommendedName>
        <alternativeName>
            <fullName evidence="10">AICAR transformylase</fullName>
        </alternativeName>
    </domain>
    <domain>
        <recommendedName>
            <fullName evidence="10">IMP cyclohydrolase</fullName>
            <ecNumber evidence="10">3.5.4.10</ecNumber>
        </recommendedName>
        <alternativeName>
            <fullName evidence="10">ATIC</fullName>
        </alternativeName>
        <alternativeName>
            <fullName evidence="10">IMP synthase</fullName>
        </alternativeName>
        <alternativeName>
            <fullName evidence="10">Inosinicase</fullName>
        </alternativeName>
    </domain>
</protein>
<dbReference type="NCBIfam" id="TIGR00355">
    <property type="entry name" value="purH"/>
    <property type="match status" value="1"/>
</dbReference>
<evidence type="ECO:0000256" key="5">
    <source>
        <dbReference type="ARBA" id="ARBA00022755"/>
    </source>
</evidence>
<dbReference type="FunFam" id="3.40.50.1380:FF:000001">
    <property type="entry name" value="Bifunctional purine biosynthesis protein PurH"/>
    <property type="match status" value="1"/>
</dbReference>
<dbReference type="Pfam" id="PF02142">
    <property type="entry name" value="MGS"/>
    <property type="match status" value="1"/>
</dbReference>
<dbReference type="OrthoDB" id="9802065at2"/>
<feature type="region of interest" description="Disordered" evidence="11">
    <location>
        <begin position="1"/>
        <end position="25"/>
    </location>
</feature>
<keyword evidence="4 10" id="KW-0808">Transferase</keyword>
<dbReference type="Proteomes" id="UP000315628">
    <property type="component" value="Unassembled WGS sequence"/>
</dbReference>
<reference evidence="13 14" key="1">
    <citation type="submission" date="2019-06" db="EMBL/GenBank/DDBJ databases">
        <title>Sequencing the genomes of 1000 actinobacteria strains.</title>
        <authorList>
            <person name="Klenk H.-P."/>
        </authorList>
    </citation>
    <scope>NUCLEOTIDE SEQUENCE [LARGE SCALE GENOMIC DNA]</scope>
    <source>
        <strain evidence="13 14">DSM 18935</strain>
    </source>
</reference>
<dbReference type="FunFam" id="3.40.140.20:FF:000001">
    <property type="entry name" value="Bifunctional purine biosynthesis protein PurH"/>
    <property type="match status" value="1"/>
</dbReference>
<evidence type="ECO:0000256" key="3">
    <source>
        <dbReference type="ARBA" id="ARBA00007667"/>
    </source>
</evidence>
<dbReference type="UniPathway" id="UPA00074">
    <property type="reaction ID" value="UER00133"/>
</dbReference>
<dbReference type="Gene3D" id="3.40.140.20">
    <property type="match status" value="2"/>
</dbReference>
<accession>A0A560WCW0</accession>
<dbReference type="PANTHER" id="PTHR11692">
    <property type="entry name" value="BIFUNCTIONAL PURINE BIOSYNTHESIS PROTEIN PURH"/>
    <property type="match status" value="1"/>
</dbReference>
<keyword evidence="14" id="KW-1185">Reference proteome</keyword>
<dbReference type="PIRSF" id="PIRSF000414">
    <property type="entry name" value="AICARFT_IMPCHas"/>
    <property type="match status" value="1"/>
</dbReference>
<comment type="pathway">
    <text evidence="1 10">Purine metabolism; IMP biosynthesis via de novo pathway; IMP from 5-formamido-1-(5-phospho-D-ribosyl)imidazole-4-carboxamide: step 1/1.</text>
</comment>
<evidence type="ECO:0000256" key="9">
    <source>
        <dbReference type="ARBA" id="ARBA00050687"/>
    </source>
</evidence>
<dbReference type="SUPFAM" id="SSF52335">
    <property type="entry name" value="Methylglyoxal synthase-like"/>
    <property type="match status" value="1"/>
</dbReference>
<dbReference type="InterPro" id="IPR024051">
    <property type="entry name" value="AICAR_Tfase_dup_dom_sf"/>
</dbReference>
<dbReference type="CDD" id="cd01421">
    <property type="entry name" value="IMPCH"/>
    <property type="match status" value="1"/>
</dbReference>
<dbReference type="InterPro" id="IPR011607">
    <property type="entry name" value="MGS-like_dom"/>
</dbReference>
<name>A0A560WCW0_9MICO</name>
<feature type="compositionally biased region" description="Low complexity" evidence="11">
    <location>
        <begin position="12"/>
        <end position="24"/>
    </location>
</feature>
<dbReference type="Gene3D" id="3.40.50.1380">
    <property type="entry name" value="Methylglyoxal synthase-like domain"/>
    <property type="match status" value="1"/>
</dbReference>
<keyword evidence="5 10" id="KW-0658">Purine biosynthesis</keyword>
<comment type="catalytic activity">
    <reaction evidence="9 10">
        <text>IMP + H2O = 5-formamido-1-(5-phospho-D-ribosyl)imidazole-4-carboxamide</text>
        <dbReference type="Rhea" id="RHEA:18445"/>
        <dbReference type="ChEBI" id="CHEBI:15377"/>
        <dbReference type="ChEBI" id="CHEBI:58053"/>
        <dbReference type="ChEBI" id="CHEBI:58467"/>
        <dbReference type="EC" id="3.5.4.10"/>
    </reaction>
</comment>
<dbReference type="GO" id="GO:0003937">
    <property type="term" value="F:IMP cyclohydrolase activity"/>
    <property type="evidence" value="ECO:0007669"/>
    <property type="project" value="UniProtKB-UniRule"/>
</dbReference>
<dbReference type="GO" id="GO:0005829">
    <property type="term" value="C:cytosol"/>
    <property type="evidence" value="ECO:0007669"/>
    <property type="project" value="TreeGrafter"/>
</dbReference>
<comment type="domain">
    <text evidence="10">The IMP cyclohydrolase activity resides in the N-terminal region.</text>
</comment>
<dbReference type="EC" id="2.1.2.3" evidence="10"/>
<evidence type="ECO:0000256" key="2">
    <source>
        <dbReference type="ARBA" id="ARBA00004954"/>
    </source>
</evidence>
<comment type="catalytic activity">
    <reaction evidence="8 10">
        <text>(6R)-10-formyltetrahydrofolate + 5-amino-1-(5-phospho-beta-D-ribosyl)imidazole-4-carboxamide = 5-formamido-1-(5-phospho-D-ribosyl)imidazole-4-carboxamide + (6S)-5,6,7,8-tetrahydrofolate</text>
        <dbReference type="Rhea" id="RHEA:22192"/>
        <dbReference type="ChEBI" id="CHEBI:57453"/>
        <dbReference type="ChEBI" id="CHEBI:58467"/>
        <dbReference type="ChEBI" id="CHEBI:58475"/>
        <dbReference type="ChEBI" id="CHEBI:195366"/>
        <dbReference type="EC" id="2.1.2.3"/>
    </reaction>
</comment>
<proteinExistence type="inferred from homology"/>
<dbReference type="SUPFAM" id="SSF53927">
    <property type="entry name" value="Cytidine deaminase-like"/>
    <property type="match status" value="1"/>
</dbReference>
<dbReference type="FunFam" id="3.40.140.20:FF:000002">
    <property type="entry name" value="Bifunctional purine biosynthesis protein PurH"/>
    <property type="match status" value="1"/>
</dbReference>
<dbReference type="EC" id="3.5.4.10" evidence="10"/>
<evidence type="ECO:0000256" key="6">
    <source>
        <dbReference type="ARBA" id="ARBA00022801"/>
    </source>
</evidence>
<evidence type="ECO:0000256" key="1">
    <source>
        <dbReference type="ARBA" id="ARBA00004844"/>
    </source>
</evidence>
<organism evidence="13 14">
    <name type="scientific">Marihabitans asiaticum</name>
    <dbReference type="NCBI Taxonomy" id="415218"/>
    <lineage>
        <taxon>Bacteria</taxon>
        <taxon>Bacillati</taxon>
        <taxon>Actinomycetota</taxon>
        <taxon>Actinomycetes</taxon>
        <taxon>Micrococcales</taxon>
        <taxon>Intrasporangiaceae</taxon>
        <taxon>Marihabitans</taxon>
    </lineage>
</organism>
<keyword evidence="7 10" id="KW-0511">Multifunctional enzyme</keyword>
<evidence type="ECO:0000313" key="13">
    <source>
        <dbReference type="EMBL" id="TWD15519.1"/>
    </source>
</evidence>
<evidence type="ECO:0000256" key="4">
    <source>
        <dbReference type="ARBA" id="ARBA00022679"/>
    </source>
</evidence>
<evidence type="ECO:0000313" key="14">
    <source>
        <dbReference type="Proteomes" id="UP000315628"/>
    </source>
</evidence>
<sequence length="556" mass="57632">MPQQPDAAQPGTATSSDQSAASAQRRPVRRALISVFDKTGLESLVQGLAGEGVELVSTGGSAAAIDGLGLPVTAVEDLTGFPEALDGRVKTLHPRVHAGILADTRLEDHVSQLEELDVAPFDLVVVNLYPFADTVASGAGIEDCIEKIDIGGPTMVRAAAKNHASVAIVTDPAAYDETLAAVRAGGFTLEQRARLAAEAFVHTASYDVAVASWMGSVVTDTSGGSGFPAWMGATWRRGEVLRYGENPHQDAALYRIEGGGSPGLAQATQLHGKAMSYNNYVDADAAVRAAYDQGDQPTVAIIKHANPCGIAVGDDVADAHRKAHACDPVSAFGGIIATNQPVTAAMAQTVAEIFTEVVVAPAYEDEAVEILSAKKNVRLLTCPPPAPGGVEIRAISGGMLVQQRDGIDAMLEPGEDDKPTQGHGDDPARWTLVSGEAADEATLADLQLAWRAVRAVKSNAILLAKDGASVGIGMGQVNRVDSCHLAVTRAGEDRAKGAVAASDAFFPFADGLQVLIDAGVRAVVAPGGSMRDAEVIEAAQSAGLTLYFTGTRHFAH</sequence>
<gene>
    <name evidence="10" type="primary">purH</name>
    <name evidence="13" type="ORF">FB557_1032</name>
</gene>
<keyword evidence="6 10" id="KW-0378">Hydrolase</keyword>
<dbReference type="Pfam" id="PF01808">
    <property type="entry name" value="AICARFT_IMPCHas"/>
    <property type="match status" value="1"/>
</dbReference>
<comment type="pathway">
    <text evidence="2 10">Purine metabolism; IMP biosynthesis via de novo pathway; 5-formamido-1-(5-phospho-D-ribosyl)imidazole-4-carboxamide from 5-amino-1-(5-phospho-D-ribosyl)imidazole-4-carboxamide (10-formyl THF route): step 1/1.</text>
</comment>